<dbReference type="FunFam" id="3.30.930.10:FF:000004">
    <property type="entry name" value="Alanine--tRNA ligase"/>
    <property type="match status" value="1"/>
</dbReference>
<keyword evidence="9" id="KW-0862">Zinc</keyword>
<keyword evidence="10" id="KW-0067">ATP-binding</keyword>
<dbReference type="GO" id="GO:0006419">
    <property type="term" value="P:alanyl-tRNA aminoacylation"/>
    <property type="evidence" value="ECO:0007669"/>
    <property type="project" value="InterPro"/>
</dbReference>
<evidence type="ECO:0000256" key="7">
    <source>
        <dbReference type="ARBA" id="ARBA00022723"/>
    </source>
</evidence>
<keyword evidence="5" id="KW-0820">tRNA-binding</keyword>
<keyword evidence="6" id="KW-0436">Ligase</keyword>
<dbReference type="SMART" id="SM00863">
    <property type="entry name" value="tRNA_SAD"/>
    <property type="match status" value="1"/>
</dbReference>
<comment type="similarity">
    <text evidence="2">Belongs to the class-II aminoacyl-tRNA synthetase family.</text>
</comment>
<dbReference type="NCBIfam" id="TIGR00344">
    <property type="entry name" value="alaS"/>
    <property type="match status" value="1"/>
</dbReference>
<comment type="cofactor">
    <cofactor evidence="1">
        <name>Zn(2+)</name>
        <dbReference type="ChEBI" id="CHEBI:29105"/>
    </cofactor>
</comment>
<dbReference type="FunFam" id="3.30.54.20:FF:000001">
    <property type="entry name" value="Alanine--tRNA ligase"/>
    <property type="match status" value="1"/>
</dbReference>
<dbReference type="HAMAP" id="MF_00036_B">
    <property type="entry name" value="Ala_tRNA_synth_B"/>
    <property type="match status" value="1"/>
</dbReference>
<dbReference type="AlphaFoldDB" id="A0A381VYM0"/>
<dbReference type="GO" id="GO:0045892">
    <property type="term" value="P:negative regulation of DNA-templated transcription"/>
    <property type="evidence" value="ECO:0007669"/>
    <property type="project" value="TreeGrafter"/>
</dbReference>
<organism evidence="15">
    <name type="scientific">marine metagenome</name>
    <dbReference type="NCBI Taxonomy" id="408172"/>
    <lineage>
        <taxon>unclassified sequences</taxon>
        <taxon>metagenomes</taxon>
        <taxon>ecological metagenomes</taxon>
    </lineage>
</organism>
<evidence type="ECO:0000256" key="13">
    <source>
        <dbReference type="ARBA" id="ARBA00023146"/>
    </source>
</evidence>
<sequence>MVQFKDVFLGTDKRSYKRATTTQRCIRAGGKHNDLENVGYTLRHHTFFEMLGNFSFGDYFKEQAIQLAWNFLTKELNLPEDRLWISVYQDDDEAAEIWSSKIGVPDDRIVRLGEEDNFWSMGDAGPCGPCSEIYYDHGDQYEGTPPGSPGEEGDRFVEIWNLVFMQFNKDIQGNLTPLPKPSVDTGMGLERMAAVMQGVNSNYETDIFLNLIKASEKEIKSPGKPSHKVIADHIRSVSFLIADGIMPSNEGRGYVLRRIMRRAIRHGYKLGAKKPFMHKLVAILVKDMKVAFPTLATNQKLIKSAIHNEEEKFLETLDKGIEILDKEIKKMTSKVIPGDVVFKLHDTFGFPYDLTADIAREQDLTLDKKGFKKCMAEQVKNSKSASKFKGILIDLSKIKTTKFLGYERLTTQGKVLGIWSEEASLKKTNKDEEHFVAFNQSPFYAESGGQVGDKGVFSGSSCQGRVLDCIKQGKIFLHTIVVDEGEFSIGEKLKLEVHAQHRNSAAAHHSATHLMHAALKHVLGDHVQQKGSLVDADKLRFDFSHPKAVTKQEITEIELIVNNHVLNNSEVHTKLMQLDDAIASGAEAMFGEKYDDQVRVLSMSDDFSVELCGGTHVSRSGDIGLFVITNESSISSGVRRIEAMVGSNAINYVTDLRAQLNSVQGILKVGASQIDSKVKDLLEENKTLKKGKESPNTPVAVLQEHRHSINDFELILIQADSDNIQDLRKFVDQQKTNQSKECILIYSHNDNKVVLVCGVTEDLQGLIKASDVIQSVSHSINGKGGGRKDFAQGAGECKNLEEFVTSIPNIVQSLA</sequence>
<dbReference type="InterPro" id="IPR003156">
    <property type="entry name" value="DHHA1_dom"/>
</dbReference>
<evidence type="ECO:0000256" key="6">
    <source>
        <dbReference type="ARBA" id="ARBA00022598"/>
    </source>
</evidence>
<dbReference type="InterPro" id="IPR045864">
    <property type="entry name" value="aa-tRNA-synth_II/BPL/LPL"/>
</dbReference>
<dbReference type="PROSITE" id="PS50860">
    <property type="entry name" value="AA_TRNA_LIGASE_II_ALA"/>
    <property type="match status" value="1"/>
</dbReference>
<evidence type="ECO:0000256" key="10">
    <source>
        <dbReference type="ARBA" id="ARBA00022840"/>
    </source>
</evidence>
<evidence type="ECO:0000256" key="12">
    <source>
        <dbReference type="ARBA" id="ARBA00022917"/>
    </source>
</evidence>
<keyword evidence="11" id="KW-0694">RNA-binding</keyword>
<evidence type="ECO:0000259" key="14">
    <source>
        <dbReference type="PROSITE" id="PS50860"/>
    </source>
</evidence>
<dbReference type="FunFam" id="3.10.310.40:FF:000001">
    <property type="entry name" value="Alanine--tRNA ligase"/>
    <property type="match status" value="1"/>
</dbReference>
<dbReference type="Pfam" id="PF07973">
    <property type="entry name" value="tRNA_SAD"/>
    <property type="match status" value="1"/>
</dbReference>
<dbReference type="FunFam" id="3.30.980.10:FF:000004">
    <property type="entry name" value="Alanine--tRNA ligase, cytoplasmic"/>
    <property type="match status" value="1"/>
</dbReference>
<dbReference type="InterPro" id="IPR018164">
    <property type="entry name" value="Ala-tRNA-synth_IIc_N"/>
</dbReference>
<dbReference type="Gene3D" id="6.10.250.550">
    <property type="match status" value="1"/>
</dbReference>
<dbReference type="InterPro" id="IPR009000">
    <property type="entry name" value="Transl_B-barrel_sf"/>
</dbReference>
<dbReference type="SUPFAM" id="SSF50447">
    <property type="entry name" value="Translation proteins"/>
    <property type="match status" value="1"/>
</dbReference>
<dbReference type="InterPro" id="IPR018162">
    <property type="entry name" value="Ala-tRNA-ligase_IIc_anticod-bd"/>
</dbReference>
<dbReference type="PRINTS" id="PR00980">
    <property type="entry name" value="TRNASYNTHALA"/>
</dbReference>
<dbReference type="Gene3D" id="2.40.30.130">
    <property type="match status" value="1"/>
</dbReference>
<dbReference type="SUPFAM" id="SSF101353">
    <property type="entry name" value="Putative anticodon-binding domain of alanyl-tRNA synthetase (AlaRS)"/>
    <property type="match status" value="1"/>
</dbReference>
<dbReference type="SUPFAM" id="SSF55681">
    <property type="entry name" value="Class II aaRS and biotin synthetases"/>
    <property type="match status" value="1"/>
</dbReference>
<evidence type="ECO:0000256" key="5">
    <source>
        <dbReference type="ARBA" id="ARBA00022555"/>
    </source>
</evidence>
<evidence type="ECO:0000256" key="8">
    <source>
        <dbReference type="ARBA" id="ARBA00022741"/>
    </source>
</evidence>
<evidence type="ECO:0000256" key="2">
    <source>
        <dbReference type="ARBA" id="ARBA00008226"/>
    </source>
</evidence>
<protein>
    <recommendedName>
        <fullName evidence="4">Alanine--tRNA ligase</fullName>
        <ecNumber evidence="3">6.1.1.7</ecNumber>
    </recommendedName>
</protein>
<keyword evidence="8" id="KW-0547">Nucleotide-binding</keyword>
<dbReference type="InterPro" id="IPR050058">
    <property type="entry name" value="Ala-tRNA_ligase"/>
</dbReference>
<dbReference type="GO" id="GO:0046872">
    <property type="term" value="F:metal ion binding"/>
    <property type="evidence" value="ECO:0007669"/>
    <property type="project" value="UniProtKB-KW"/>
</dbReference>
<dbReference type="Gene3D" id="3.30.930.10">
    <property type="entry name" value="Bira Bifunctional Protein, Domain 2"/>
    <property type="match status" value="1"/>
</dbReference>
<reference evidence="15" key="1">
    <citation type="submission" date="2018-05" db="EMBL/GenBank/DDBJ databases">
        <authorList>
            <person name="Lanie J.A."/>
            <person name="Ng W.-L."/>
            <person name="Kazmierczak K.M."/>
            <person name="Andrzejewski T.M."/>
            <person name="Davidsen T.M."/>
            <person name="Wayne K.J."/>
            <person name="Tettelin H."/>
            <person name="Glass J.I."/>
            <person name="Rusch D."/>
            <person name="Podicherti R."/>
            <person name="Tsui H.-C.T."/>
            <person name="Winkler M.E."/>
        </authorList>
    </citation>
    <scope>NUCLEOTIDE SEQUENCE</scope>
</reference>
<evidence type="ECO:0000256" key="4">
    <source>
        <dbReference type="ARBA" id="ARBA00017959"/>
    </source>
</evidence>
<gene>
    <name evidence="15" type="ORF">METZ01_LOCUS98243</name>
</gene>
<evidence type="ECO:0000313" key="15">
    <source>
        <dbReference type="EMBL" id="SVA45389.1"/>
    </source>
</evidence>
<dbReference type="EC" id="6.1.1.7" evidence="3"/>
<name>A0A381VYM0_9ZZZZ</name>
<dbReference type="GO" id="GO:0005524">
    <property type="term" value="F:ATP binding"/>
    <property type="evidence" value="ECO:0007669"/>
    <property type="project" value="UniProtKB-KW"/>
</dbReference>
<dbReference type="InterPro" id="IPR023033">
    <property type="entry name" value="Ala_tRNA_ligase_euk/bac"/>
</dbReference>
<dbReference type="SUPFAM" id="SSF55186">
    <property type="entry name" value="ThrRS/AlaRS common domain"/>
    <property type="match status" value="1"/>
</dbReference>
<dbReference type="CDD" id="cd00673">
    <property type="entry name" value="AlaRS_core"/>
    <property type="match status" value="1"/>
</dbReference>
<dbReference type="PANTHER" id="PTHR11777">
    <property type="entry name" value="ALANYL-TRNA SYNTHETASE"/>
    <property type="match status" value="1"/>
</dbReference>
<dbReference type="GO" id="GO:0002161">
    <property type="term" value="F:aminoacyl-tRNA deacylase activity"/>
    <property type="evidence" value="ECO:0007669"/>
    <property type="project" value="TreeGrafter"/>
</dbReference>
<dbReference type="InterPro" id="IPR018163">
    <property type="entry name" value="Thr/Ala-tRNA-synth_IIc_edit"/>
</dbReference>
<dbReference type="InterPro" id="IPR002318">
    <property type="entry name" value="Ala-tRNA-lgiase_IIc"/>
</dbReference>
<evidence type="ECO:0000256" key="3">
    <source>
        <dbReference type="ARBA" id="ARBA00013168"/>
    </source>
</evidence>
<keyword evidence="12" id="KW-0648">Protein biosynthesis</keyword>
<keyword evidence="13" id="KW-0030">Aminoacyl-tRNA synthetase</keyword>
<keyword evidence="7" id="KW-0479">Metal-binding</keyword>
<evidence type="ECO:0000256" key="9">
    <source>
        <dbReference type="ARBA" id="ARBA00022833"/>
    </source>
</evidence>
<evidence type="ECO:0000256" key="1">
    <source>
        <dbReference type="ARBA" id="ARBA00001947"/>
    </source>
</evidence>
<dbReference type="GO" id="GO:0000049">
    <property type="term" value="F:tRNA binding"/>
    <property type="evidence" value="ECO:0007669"/>
    <property type="project" value="UniProtKB-KW"/>
</dbReference>
<dbReference type="InterPro" id="IPR018165">
    <property type="entry name" value="Ala-tRNA-synth_IIc_core"/>
</dbReference>
<feature type="domain" description="Alanyl-transfer RNA synthetases family profile" evidence="14">
    <location>
        <begin position="1"/>
        <end position="655"/>
    </location>
</feature>
<dbReference type="GO" id="GO:0004813">
    <property type="term" value="F:alanine-tRNA ligase activity"/>
    <property type="evidence" value="ECO:0007669"/>
    <property type="project" value="UniProtKB-EC"/>
</dbReference>
<dbReference type="PANTHER" id="PTHR11777:SF9">
    <property type="entry name" value="ALANINE--TRNA LIGASE, CYTOPLASMIC"/>
    <property type="match status" value="1"/>
</dbReference>
<dbReference type="Pfam" id="PF02272">
    <property type="entry name" value="DHHA1"/>
    <property type="match status" value="1"/>
</dbReference>
<proteinExistence type="inferred from homology"/>
<dbReference type="InterPro" id="IPR012947">
    <property type="entry name" value="tRNA_SAD"/>
</dbReference>
<dbReference type="EMBL" id="UINC01010182">
    <property type="protein sequence ID" value="SVA45389.1"/>
    <property type="molecule type" value="Genomic_DNA"/>
</dbReference>
<dbReference type="Gene3D" id="3.30.54.20">
    <property type="match status" value="1"/>
</dbReference>
<dbReference type="Pfam" id="PF01411">
    <property type="entry name" value="tRNA-synt_2c"/>
    <property type="match status" value="1"/>
</dbReference>
<dbReference type="GO" id="GO:0005829">
    <property type="term" value="C:cytosol"/>
    <property type="evidence" value="ECO:0007669"/>
    <property type="project" value="TreeGrafter"/>
</dbReference>
<dbReference type="Gene3D" id="3.30.980.10">
    <property type="entry name" value="Threonyl-trna Synthetase, Chain A, domain 2"/>
    <property type="match status" value="1"/>
</dbReference>
<dbReference type="Gene3D" id="3.10.310.40">
    <property type="match status" value="1"/>
</dbReference>
<evidence type="ECO:0000256" key="11">
    <source>
        <dbReference type="ARBA" id="ARBA00022884"/>
    </source>
</evidence>
<accession>A0A381VYM0</accession>